<keyword evidence="3" id="KW-0812">Transmembrane</keyword>
<evidence type="ECO:0000256" key="3">
    <source>
        <dbReference type="SAM" id="Phobius"/>
    </source>
</evidence>
<dbReference type="Gene3D" id="1.10.630.10">
    <property type="entry name" value="Cytochrome P450"/>
    <property type="match status" value="1"/>
</dbReference>
<comment type="caution">
    <text evidence="4">The sequence shown here is derived from an EMBL/GenBank/DDBJ whole genome shotgun (WGS) entry which is preliminary data.</text>
</comment>
<comment type="similarity">
    <text evidence="1">Belongs to the cytochrome P450 family.</text>
</comment>
<dbReference type="AlphaFoldDB" id="A0A7C8Q6U6"/>
<name>A0A7C8Q6U6_ORBOL</name>
<evidence type="ECO:0000256" key="2">
    <source>
        <dbReference type="ARBA" id="ARBA00023002"/>
    </source>
</evidence>
<gene>
    <name evidence="4" type="ORF">TWF106_003514</name>
</gene>
<dbReference type="InterPro" id="IPR002401">
    <property type="entry name" value="Cyt_P450_E_grp-I"/>
</dbReference>
<feature type="transmembrane region" description="Helical" evidence="3">
    <location>
        <begin position="12"/>
        <end position="33"/>
    </location>
</feature>
<dbReference type="GO" id="GO:0005506">
    <property type="term" value="F:iron ion binding"/>
    <property type="evidence" value="ECO:0007669"/>
    <property type="project" value="InterPro"/>
</dbReference>
<dbReference type="PANTHER" id="PTHR24305:SF96">
    <property type="entry name" value="CYTOCHROME P450 MONOOXYGENASE STCB-RELATED"/>
    <property type="match status" value="1"/>
</dbReference>
<accession>A0A7C8Q6U6</accession>
<proteinExistence type="inferred from homology"/>
<sequence length="207" mass="23081">MSIEEVRDEALGFILAGTDTLTVTSTYLIWAVFRHKEVRKKLEAELSTLGDNITDEGLQQLPYLRSVIKETLRLYAGAQIGLPRTVPQGGAQLGPYFLPEGTGVMTPIYSIHRDEKVFEEPTMFKPERWLNATQDMETAILAFGGASRTKMELRLLIAVVLKLCPDIELAESCTDESMEFAPRLFIAPRGGKCELQNIGKGKFLNTN</sequence>
<evidence type="ECO:0000256" key="1">
    <source>
        <dbReference type="ARBA" id="ARBA00010617"/>
    </source>
</evidence>
<keyword evidence="2" id="KW-0560">Oxidoreductase</keyword>
<organism evidence="4 5">
    <name type="scientific">Orbilia oligospora</name>
    <name type="common">Nematode-trapping fungus</name>
    <name type="synonym">Arthrobotrys oligospora</name>
    <dbReference type="NCBI Taxonomy" id="2813651"/>
    <lineage>
        <taxon>Eukaryota</taxon>
        <taxon>Fungi</taxon>
        <taxon>Dikarya</taxon>
        <taxon>Ascomycota</taxon>
        <taxon>Pezizomycotina</taxon>
        <taxon>Orbiliomycetes</taxon>
        <taxon>Orbiliales</taxon>
        <taxon>Orbiliaceae</taxon>
        <taxon>Orbilia</taxon>
    </lineage>
</organism>
<evidence type="ECO:0000313" key="4">
    <source>
        <dbReference type="EMBL" id="KAF3200024.1"/>
    </source>
</evidence>
<dbReference type="InterPro" id="IPR050121">
    <property type="entry name" value="Cytochrome_P450_monoxygenase"/>
</dbReference>
<dbReference type="Pfam" id="PF00067">
    <property type="entry name" value="p450"/>
    <property type="match status" value="1"/>
</dbReference>
<dbReference type="GO" id="GO:0016705">
    <property type="term" value="F:oxidoreductase activity, acting on paired donors, with incorporation or reduction of molecular oxygen"/>
    <property type="evidence" value="ECO:0007669"/>
    <property type="project" value="InterPro"/>
</dbReference>
<protein>
    <submittedName>
        <fullName evidence="4">Uncharacterized protein</fullName>
    </submittedName>
</protein>
<dbReference type="InterPro" id="IPR036396">
    <property type="entry name" value="Cyt_P450_sf"/>
</dbReference>
<dbReference type="PRINTS" id="PR00463">
    <property type="entry name" value="EP450I"/>
</dbReference>
<dbReference type="Proteomes" id="UP000472727">
    <property type="component" value="Unassembled WGS sequence"/>
</dbReference>
<keyword evidence="3" id="KW-1133">Transmembrane helix</keyword>
<reference evidence="4 5" key="1">
    <citation type="submission" date="2019-06" db="EMBL/GenBank/DDBJ databases">
        <authorList>
            <person name="Palmer J.M."/>
        </authorList>
    </citation>
    <scope>NUCLEOTIDE SEQUENCE [LARGE SCALE GENOMIC DNA]</scope>
    <source>
        <strain evidence="4 5">TWF106</strain>
    </source>
</reference>
<keyword evidence="3" id="KW-0472">Membrane</keyword>
<dbReference type="EMBL" id="WIWS01000177">
    <property type="protein sequence ID" value="KAF3200024.1"/>
    <property type="molecule type" value="Genomic_DNA"/>
</dbReference>
<dbReference type="SUPFAM" id="SSF48264">
    <property type="entry name" value="Cytochrome P450"/>
    <property type="match status" value="1"/>
</dbReference>
<dbReference type="GO" id="GO:0004497">
    <property type="term" value="F:monooxygenase activity"/>
    <property type="evidence" value="ECO:0007669"/>
    <property type="project" value="InterPro"/>
</dbReference>
<evidence type="ECO:0000313" key="5">
    <source>
        <dbReference type="Proteomes" id="UP000472727"/>
    </source>
</evidence>
<dbReference type="GO" id="GO:0020037">
    <property type="term" value="F:heme binding"/>
    <property type="evidence" value="ECO:0007669"/>
    <property type="project" value="InterPro"/>
</dbReference>
<dbReference type="InterPro" id="IPR001128">
    <property type="entry name" value="Cyt_P450"/>
</dbReference>
<dbReference type="PANTHER" id="PTHR24305">
    <property type="entry name" value="CYTOCHROME P450"/>
    <property type="match status" value="1"/>
</dbReference>